<reference evidence="1 2" key="1">
    <citation type="submission" date="2018-05" db="EMBL/GenBank/DDBJ databases">
        <title>Complete genome sequence of Arcticibacterium luteifluviistationis SM1504T, a cytophagaceae bacterium isolated from Arctic surface seawater.</title>
        <authorList>
            <person name="Li Y."/>
            <person name="Qin Q.-L."/>
        </authorList>
    </citation>
    <scope>NUCLEOTIDE SEQUENCE [LARGE SCALE GENOMIC DNA]</scope>
    <source>
        <strain evidence="1 2">SM1504</strain>
    </source>
</reference>
<dbReference type="KEGG" id="als:DJ013_19845"/>
<evidence type="ECO:0000313" key="1">
    <source>
        <dbReference type="EMBL" id="AWW00303.1"/>
    </source>
</evidence>
<dbReference type="EMBL" id="CP029480">
    <property type="protein sequence ID" value="AWW00303.1"/>
    <property type="molecule type" value="Genomic_DNA"/>
</dbReference>
<dbReference type="OrthoDB" id="9794241at2"/>
<dbReference type="NCBIfam" id="TIGR02453">
    <property type="entry name" value="TIGR02453 family protein"/>
    <property type="match status" value="1"/>
</dbReference>
<sequence>MREVFAFLTALRENNNREWFSAHKARYEAALAEVIPVADKILFLMNQHDLIETPTGKKSLQRIYRDVRFSKNKTPYKSNWSGGFKRATVKRRGGYYFHLEPNGRSYLAGGFWQPNKDDIKLLREHFSEEGDEYRAVTMTKDFKKYFGEVRGEQLKKSPKGYDIEHPEIELLRYKQFLLIHPLTDEEVFASSFPEKASDVFQKMRPYFDLMSDFLTTDLNGIEINYEAKR</sequence>
<dbReference type="PANTHER" id="PTHR36452:SF1">
    <property type="entry name" value="DUF2461 DOMAIN-CONTAINING PROTEIN"/>
    <property type="match status" value="1"/>
</dbReference>
<dbReference type="RefSeq" id="WP_111373670.1">
    <property type="nucleotide sequence ID" value="NZ_CP029480.1"/>
</dbReference>
<proteinExistence type="predicted"/>
<name>A0A2Z4GFY3_9BACT</name>
<dbReference type="PIRSF" id="PIRSF028451">
    <property type="entry name" value="UCP028451"/>
    <property type="match status" value="1"/>
</dbReference>
<dbReference type="AlphaFoldDB" id="A0A2Z4GFY3"/>
<dbReference type="InterPro" id="IPR015996">
    <property type="entry name" value="UCP028451"/>
</dbReference>
<dbReference type="InterPro" id="IPR012808">
    <property type="entry name" value="CHP02453"/>
</dbReference>
<dbReference type="PANTHER" id="PTHR36452">
    <property type="entry name" value="CHROMOSOME 12, WHOLE GENOME SHOTGUN SEQUENCE"/>
    <property type="match status" value="1"/>
</dbReference>
<organism evidence="1 2">
    <name type="scientific">Arcticibacterium luteifluviistationis</name>
    <dbReference type="NCBI Taxonomy" id="1784714"/>
    <lineage>
        <taxon>Bacteria</taxon>
        <taxon>Pseudomonadati</taxon>
        <taxon>Bacteroidota</taxon>
        <taxon>Cytophagia</taxon>
        <taxon>Cytophagales</taxon>
        <taxon>Leadbetterellaceae</taxon>
        <taxon>Arcticibacterium</taxon>
    </lineage>
</organism>
<gene>
    <name evidence="1" type="ORF">DJ013_19845</name>
</gene>
<dbReference type="Pfam" id="PF09365">
    <property type="entry name" value="DUF2461"/>
    <property type="match status" value="1"/>
</dbReference>
<dbReference type="Proteomes" id="UP000249873">
    <property type="component" value="Chromosome"/>
</dbReference>
<accession>A0A2Z4GFY3</accession>
<keyword evidence="2" id="KW-1185">Reference proteome</keyword>
<protein>
    <submittedName>
        <fullName evidence="1">TIGR02453 family protein</fullName>
    </submittedName>
</protein>
<evidence type="ECO:0000313" key="2">
    <source>
        <dbReference type="Proteomes" id="UP000249873"/>
    </source>
</evidence>